<name>A0AAV1RP59_9ROSI</name>
<reference evidence="1 2" key="1">
    <citation type="submission" date="2024-01" db="EMBL/GenBank/DDBJ databases">
        <authorList>
            <person name="Waweru B."/>
        </authorList>
    </citation>
    <scope>NUCLEOTIDE SEQUENCE [LARGE SCALE GENOMIC DNA]</scope>
</reference>
<proteinExistence type="predicted"/>
<dbReference type="InterPro" id="IPR029058">
    <property type="entry name" value="AB_hydrolase_fold"/>
</dbReference>
<evidence type="ECO:0000313" key="1">
    <source>
        <dbReference type="EMBL" id="CAK7338180.1"/>
    </source>
</evidence>
<evidence type="ECO:0000313" key="2">
    <source>
        <dbReference type="Proteomes" id="UP001314170"/>
    </source>
</evidence>
<dbReference type="EMBL" id="CAWUPB010001111">
    <property type="protein sequence ID" value="CAK7338180.1"/>
    <property type="molecule type" value="Genomic_DNA"/>
</dbReference>
<dbReference type="Gene3D" id="3.40.50.1820">
    <property type="entry name" value="alpha/beta hydrolase"/>
    <property type="match status" value="1"/>
</dbReference>
<sequence>MKNVRHFGQTIRYGFLAKYDYGSSEANMQHYGEAKPPIYNLSNIPSDLPLFLSYGLQDGLSDVEDVKLLLDILKPHHDADKLTTQYIEEYAHMDFIFGVNAKDIVYNQMLGQARSVTLSPASCVWPDRPALQI</sequence>
<evidence type="ECO:0008006" key="3">
    <source>
        <dbReference type="Google" id="ProtNLM"/>
    </source>
</evidence>
<protein>
    <recommendedName>
        <fullName evidence="3">Triacylglycerol lipase</fullName>
    </recommendedName>
</protein>
<accession>A0AAV1RP59</accession>
<gene>
    <name evidence="1" type="ORF">DCAF_LOCUS13223</name>
</gene>
<dbReference type="SUPFAM" id="SSF53474">
    <property type="entry name" value="alpha/beta-Hydrolases"/>
    <property type="match status" value="1"/>
</dbReference>
<comment type="caution">
    <text evidence="1">The sequence shown here is derived from an EMBL/GenBank/DDBJ whole genome shotgun (WGS) entry which is preliminary data.</text>
</comment>
<dbReference type="PANTHER" id="PTHR11005">
    <property type="entry name" value="LYSOSOMAL ACID LIPASE-RELATED"/>
    <property type="match status" value="1"/>
</dbReference>
<dbReference type="AlphaFoldDB" id="A0AAV1RP59"/>
<keyword evidence="2" id="KW-1185">Reference proteome</keyword>
<dbReference type="Proteomes" id="UP001314170">
    <property type="component" value="Unassembled WGS sequence"/>
</dbReference>
<organism evidence="1 2">
    <name type="scientific">Dovyalis caffra</name>
    <dbReference type="NCBI Taxonomy" id="77055"/>
    <lineage>
        <taxon>Eukaryota</taxon>
        <taxon>Viridiplantae</taxon>
        <taxon>Streptophyta</taxon>
        <taxon>Embryophyta</taxon>
        <taxon>Tracheophyta</taxon>
        <taxon>Spermatophyta</taxon>
        <taxon>Magnoliopsida</taxon>
        <taxon>eudicotyledons</taxon>
        <taxon>Gunneridae</taxon>
        <taxon>Pentapetalae</taxon>
        <taxon>rosids</taxon>
        <taxon>fabids</taxon>
        <taxon>Malpighiales</taxon>
        <taxon>Salicaceae</taxon>
        <taxon>Flacourtieae</taxon>
        <taxon>Dovyalis</taxon>
    </lineage>
</organism>